<dbReference type="SUPFAM" id="SSF52540">
    <property type="entry name" value="P-loop containing nucleoside triphosphate hydrolases"/>
    <property type="match status" value="1"/>
</dbReference>
<dbReference type="SMART" id="SM00133">
    <property type="entry name" value="S_TK_X"/>
    <property type="match status" value="1"/>
</dbReference>
<evidence type="ECO:0000256" key="5">
    <source>
        <dbReference type="ARBA" id="ARBA00022777"/>
    </source>
</evidence>
<accession>A0AA35Q6Q1</accession>
<dbReference type="InterPro" id="IPR056884">
    <property type="entry name" value="NPHP3-like_N"/>
</dbReference>
<dbReference type="Pfam" id="PF12796">
    <property type="entry name" value="Ank_2"/>
    <property type="match status" value="4"/>
</dbReference>
<keyword evidence="14" id="KW-1185">Reference proteome</keyword>
<dbReference type="SUPFAM" id="SSF56112">
    <property type="entry name" value="Protein kinase-like (PK-like)"/>
    <property type="match status" value="1"/>
</dbReference>
<dbReference type="InterPro" id="IPR027417">
    <property type="entry name" value="P-loop_NTPase"/>
</dbReference>
<feature type="domain" description="Protein kinase" evidence="11">
    <location>
        <begin position="1435"/>
        <end position="1681"/>
    </location>
</feature>
<keyword evidence="3" id="KW-0677">Repeat</keyword>
<keyword evidence="5" id="KW-0418">Kinase</keyword>
<evidence type="ECO:0000313" key="14">
    <source>
        <dbReference type="Proteomes" id="UP001160390"/>
    </source>
</evidence>
<dbReference type="PROSITE" id="PS50088">
    <property type="entry name" value="ANK_REPEAT"/>
    <property type="match status" value="4"/>
</dbReference>
<dbReference type="PROSITE" id="PS00108">
    <property type="entry name" value="PROTEIN_KINASE_ST"/>
    <property type="match status" value="1"/>
</dbReference>
<dbReference type="SMART" id="SM00220">
    <property type="entry name" value="S_TKc"/>
    <property type="match status" value="1"/>
</dbReference>
<evidence type="ECO:0000256" key="3">
    <source>
        <dbReference type="ARBA" id="ARBA00022737"/>
    </source>
</evidence>
<comment type="caution">
    <text evidence="13">The sequence shown here is derived from an EMBL/GenBank/DDBJ whole genome shotgun (WGS) entry which is preliminary data.</text>
</comment>
<dbReference type="InterPro" id="IPR054471">
    <property type="entry name" value="GPIID_WHD"/>
</dbReference>
<dbReference type="InterPro" id="IPR008271">
    <property type="entry name" value="Ser/Thr_kinase_AS"/>
</dbReference>
<dbReference type="Pfam" id="PF00023">
    <property type="entry name" value="Ank"/>
    <property type="match status" value="2"/>
</dbReference>
<evidence type="ECO:0000256" key="9">
    <source>
        <dbReference type="PROSITE-ProRule" id="PRU10141"/>
    </source>
</evidence>
<keyword evidence="1" id="KW-0723">Serine/threonine-protein kinase</keyword>
<protein>
    <submittedName>
        <fullName evidence="13">Uncharacterized protein</fullName>
    </submittedName>
</protein>
<dbReference type="PROSITE" id="PS00107">
    <property type="entry name" value="PROTEIN_KINASE_ATP"/>
    <property type="match status" value="1"/>
</dbReference>
<dbReference type="PANTHER" id="PTHR24173:SF74">
    <property type="entry name" value="ANKYRIN REPEAT DOMAIN-CONTAINING PROTEIN 16"/>
    <property type="match status" value="1"/>
</dbReference>
<dbReference type="SUPFAM" id="SSF53167">
    <property type="entry name" value="Purine and uridine phosphorylases"/>
    <property type="match status" value="1"/>
</dbReference>
<dbReference type="InterPro" id="IPR000961">
    <property type="entry name" value="AGC-kinase_C"/>
</dbReference>
<organism evidence="13 14">
    <name type="scientific">Clonostachys chloroleuca</name>
    <dbReference type="NCBI Taxonomy" id="1926264"/>
    <lineage>
        <taxon>Eukaryota</taxon>
        <taxon>Fungi</taxon>
        <taxon>Dikarya</taxon>
        <taxon>Ascomycota</taxon>
        <taxon>Pezizomycotina</taxon>
        <taxon>Sordariomycetes</taxon>
        <taxon>Hypocreomycetidae</taxon>
        <taxon>Hypocreales</taxon>
        <taxon>Bionectriaceae</taxon>
        <taxon>Clonostachys</taxon>
    </lineage>
</organism>
<feature type="repeat" description="ANK" evidence="8">
    <location>
        <begin position="1267"/>
        <end position="1288"/>
    </location>
</feature>
<keyword evidence="2" id="KW-0808">Transferase</keyword>
<dbReference type="Pfam" id="PF24883">
    <property type="entry name" value="NPHP3_N"/>
    <property type="match status" value="1"/>
</dbReference>
<dbReference type="InterPro" id="IPR002110">
    <property type="entry name" value="Ankyrin_rpt"/>
</dbReference>
<sequence length="1681" mass="188150">MAKRALSETEIDQATILRADKKIKLQDEKTPEPKTAGVPSDTIPLSNNNYTVGWICAITTEYVAAQAFLDETHGEPEHLATNDDNIYTLGKIGKHNIAITVLPHGEYGTASAAAVGTHMRHSFPNIRIGLMVGIGGGAPSRKHDIRLGDIVVSTPRDGKGGVIQYDFGKTIQDQCFRLTGFLDQPPLLLRTAVNALKAKYEVDGHQIEGAINAVFDKRPRLRKNYQRPDPKSDILYLADVVHSASEDESCEHACGPNDSPKIVSRPPRDKEEDNPAIHYGMIASGNQLMKDALIRDKLAAEQDILCFEMEAAGLMNYFPCLVIRGICDYSDSHKNKKWQGFAAMAAAAYAKDLLYRIPPSKVEAEKKITDIISNVQEAVTEVSKEIHNLLHRHHAEEDEEILDWITPVDYTPQQNDFIKRRQPGTGQWLLDSEEFRAWVEGKGQGLFCPGIPGAGKTILAAIVIDDLCAKFQGGSDTCVAFIFCNFRRHHQQKFEDLLASLLKQMIQQQPSVPDDIKQLYGRQKKRRTRFSTDELSRMLQATTKLFSRTFIVIDALDECRKTNGCRKSFVDDLFNLRANYGVNLFTTSRFVPDILDAFKTYTSLEIRAHGDDVRRYLGGCMPQLPAFVHRNPGLQDEIKDGIVDAVDGMFLLAQLYMASLTDKVTKKAIKYALHQFRKQTADQDEDAKLQVLSEAYEQALDRIKAQKTGYRQLGERTLLWIACAKRPLTVSELRHALAVELETDKVDDDNIPETEDMVCACAGLVTVDEESKIIRLVHYTMQEYFSRNRHNLFTEGEESMAKTCVTYLSFSVFSVGPCISDQALESRLEKNLLYDYAARNWGYHAQKPSVSTKKLILKFLTSTNLLSASCQAMLAVKLFTGDTEYARRVPERMTAVHIAAHFGLSNLIRYVAGIYEIDSRNSHGRTPLSVASEHGHNDVVTILLEKEGIDINVKDTTHSRSPLSWAAGNGHSKVCQSLLARDGIEPESRDSGGRTPLSWAAGNGQADVVRLLLRQGGVSPNSKATWWNKGRTPLLQAAANNHELVVKLLVDSERVGCDSMDDDGRTPLSFLAQHGCELISKQLLSRDDVNPDCMDKSGRTPISWAAQYGQQGLVKMLLTNNQVNPNACDSNGFSALTWAAKQGHEMVVRLLLEKKGVLKNSQDADGRTALAWAVKSGHVHIIETLLSQEEVNPNIKDKFGQAPLSWAAQNMRAGSVNRLLDKDGIDPESRDGNGRTTLSWVAGNGDPILTKKLIEMHGVDVNFKDRLGRTPLSWAAENGHQTIVELLLAKECIDAICKDSSDRTPVSWAAKNGHESIVNLLLADDRVAPSPPEFTSSVPSEEQKTAIKGPWVSDWPRSRRSYGGQPSKDMIPEGVGNRATVPRTRSESPPSRRKRRFSTDVVHINRSKPDLSDEHQGFHVVIPRRTSGKYTLDNFEIHRTVGTGSFGRVYIAQSRFNQRFYAIKVWKKSQVVKMKQVTHTNDERRVLSNVKHTFLVWLWGTWQDWRNLYMVMGFVEGGELFSLLRKAGRFPNQVAKFYAAEVILALEYLHSKNFIYRDIKPENILLDRHGHIKLTDFGFAKLVPHKTWTVCGTPDYLAPEVVAGKGYNKSVDWRSSDIKAHPWFEEVNWQRLGTKDIDPPYTPPIAAGRGDASQFDRYPEDNDILGSAEGNDNYLHLFPDF</sequence>
<dbReference type="InterPro" id="IPR035994">
    <property type="entry name" value="Nucleoside_phosphorylase_sf"/>
</dbReference>
<evidence type="ECO:0000256" key="7">
    <source>
        <dbReference type="ARBA" id="ARBA00023043"/>
    </source>
</evidence>
<evidence type="ECO:0000259" key="12">
    <source>
        <dbReference type="PROSITE" id="PS51285"/>
    </source>
</evidence>
<dbReference type="Proteomes" id="UP001160390">
    <property type="component" value="Unassembled WGS sequence"/>
</dbReference>
<dbReference type="GO" id="GO:0005524">
    <property type="term" value="F:ATP binding"/>
    <property type="evidence" value="ECO:0007669"/>
    <property type="project" value="UniProtKB-UniRule"/>
</dbReference>
<feature type="repeat" description="ANK" evidence="8">
    <location>
        <begin position="923"/>
        <end position="956"/>
    </location>
</feature>
<dbReference type="Gene3D" id="3.40.50.1580">
    <property type="entry name" value="Nucleoside phosphorylase domain"/>
    <property type="match status" value="1"/>
</dbReference>
<dbReference type="Pfam" id="PF22939">
    <property type="entry name" value="WHD_GPIID"/>
    <property type="match status" value="1"/>
</dbReference>
<dbReference type="PROSITE" id="PS51285">
    <property type="entry name" value="AGC_KINASE_CTER"/>
    <property type="match status" value="1"/>
</dbReference>
<feature type="region of interest" description="Disordered" evidence="10">
    <location>
        <begin position="249"/>
        <end position="270"/>
    </location>
</feature>
<evidence type="ECO:0000313" key="13">
    <source>
        <dbReference type="EMBL" id="CAI6095926.1"/>
    </source>
</evidence>
<dbReference type="Gene3D" id="1.10.510.10">
    <property type="entry name" value="Transferase(Phosphotransferase) domain 1"/>
    <property type="match status" value="2"/>
</dbReference>
<evidence type="ECO:0000256" key="6">
    <source>
        <dbReference type="ARBA" id="ARBA00022840"/>
    </source>
</evidence>
<evidence type="ECO:0000259" key="11">
    <source>
        <dbReference type="PROSITE" id="PS50011"/>
    </source>
</evidence>
<dbReference type="Gene3D" id="1.25.40.20">
    <property type="entry name" value="Ankyrin repeat-containing domain"/>
    <property type="match status" value="4"/>
</dbReference>
<dbReference type="SUPFAM" id="SSF48403">
    <property type="entry name" value="Ankyrin repeat"/>
    <property type="match status" value="2"/>
</dbReference>
<feature type="binding site" evidence="9">
    <location>
        <position position="1464"/>
    </location>
    <ligand>
        <name>ATP</name>
        <dbReference type="ChEBI" id="CHEBI:30616"/>
    </ligand>
</feature>
<dbReference type="Gene3D" id="3.40.50.300">
    <property type="entry name" value="P-loop containing nucleotide triphosphate hydrolases"/>
    <property type="match status" value="1"/>
</dbReference>
<evidence type="ECO:0000256" key="2">
    <source>
        <dbReference type="ARBA" id="ARBA00022679"/>
    </source>
</evidence>
<evidence type="ECO:0000256" key="1">
    <source>
        <dbReference type="ARBA" id="ARBA00022527"/>
    </source>
</evidence>
<evidence type="ECO:0000256" key="10">
    <source>
        <dbReference type="SAM" id="MobiDB-lite"/>
    </source>
</evidence>
<dbReference type="FunFam" id="1.10.510.10:FF:000551">
    <property type="entry name" value="Non-specific serine/threonine protein kinase"/>
    <property type="match status" value="1"/>
</dbReference>
<dbReference type="PANTHER" id="PTHR24173">
    <property type="entry name" value="ANKYRIN REPEAT CONTAINING"/>
    <property type="match status" value="1"/>
</dbReference>
<dbReference type="PROSITE" id="PS50011">
    <property type="entry name" value="PROTEIN_KINASE_DOM"/>
    <property type="match status" value="1"/>
</dbReference>
<feature type="repeat" description="ANK" evidence="8">
    <location>
        <begin position="992"/>
        <end position="1016"/>
    </location>
</feature>
<dbReference type="SMART" id="SM00248">
    <property type="entry name" value="ANK"/>
    <property type="match status" value="13"/>
</dbReference>
<evidence type="ECO:0000256" key="8">
    <source>
        <dbReference type="PROSITE-ProRule" id="PRU00023"/>
    </source>
</evidence>
<dbReference type="InterPro" id="IPR017441">
    <property type="entry name" value="Protein_kinase_ATP_BS"/>
</dbReference>
<feature type="domain" description="AGC-kinase C-terminal" evidence="12">
    <location>
        <begin position="1625"/>
        <end position="1681"/>
    </location>
</feature>
<name>A0AA35Q6Q1_9HYPO</name>
<dbReference type="InterPro" id="IPR036770">
    <property type="entry name" value="Ankyrin_rpt-contain_sf"/>
</dbReference>
<reference evidence="13" key="1">
    <citation type="submission" date="2023-01" db="EMBL/GenBank/DDBJ databases">
        <authorList>
            <person name="Piombo E."/>
        </authorList>
    </citation>
    <scope>NUCLEOTIDE SEQUENCE</scope>
</reference>
<dbReference type="InterPro" id="IPR011009">
    <property type="entry name" value="Kinase-like_dom_sf"/>
</dbReference>
<gene>
    <name evidence="13" type="ORF">CCHLO57077_00015926</name>
</gene>
<dbReference type="PROSITE" id="PS50297">
    <property type="entry name" value="ANK_REP_REGION"/>
    <property type="match status" value="4"/>
</dbReference>
<dbReference type="Gene3D" id="3.30.200.20">
    <property type="entry name" value="Phosphorylase Kinase, domain 1"/>
    <property type="match status" value="2"/>
</dbReference>
<dbReference type="EMBL" id="CABFNP030001271">
    <property type="protein sequence ID" value="CAI6095926.1"/>
    <property type="molecule type" value="Genomic_DNA"/>
</dbReference>
<proteinExistence type="predicted"/>
<feature type="region of interest" description="Disordered" evidence="10">
    <location>
        <begin position="1331"/>
        <end position="1398"/>
    </location>
</feature>
<dbReference type="GO" id="GO:0009116">
    <property type="term" value="P:nucleoside metabolic process"/>
    <property type="evidence" value="ECO:0007669"/>
    <property type="project" value="InterPro"/>
</dbReference>
<keyword evidence="7 8" id="KW-0040">ANK repeat</keyword>
<dbReference type="Pfam" id="PF00069">
    <property type="entry name" value="Pkinase"/>
    <property type="match status" value="1"/>
</dbReference>
<evidence type="ECO:0000256" key="4">
    <source>
        <dbReference type="ARBA" id="ARBA00022741"/>
    </source>
</evidence>
<dbReference type="GO" id="GO:0004674">
    <property type="term" value="F:protein serine/threonine kinase activity"/>
    <property type="evidence" value="ECO:0007669"/>
    <property type="project" value="UniProtKB-KW"/>
</dbReference>
<dbReference type="InterPro" id="IPR000719">
    <property type="entry name" value="Prot_kinase_dom"/>
</dbReference>
<keyword evidence="4 9" id="KW-0547">Nucleotide-binding</keyword>
<keyword evidence="6 9" id="KW-0067">ATP-binding</keyword>
<feature type="repeat" description="ANK" evidence="8">
    <location>
        <begin position="1165"/>
        <end position="1198"/>
    </location>
</feature>